<keyword evidence="1" id="KW-0812">Transmembrane</keyword>
<name>A0A0C5BB39_9MICO</name>
<feature type="transmembrane region" description="Helical" evidence="1">
    <location>
        <begin position="45"/>
        <end position="65"/>
    </location>
</feature>
<gene>
    <name evidence="3" type="ORF">C5C51_09070</name>
    <name evidence="2" type="ORF">VT73_07950</name>
</gene>
<sequence length="69" mass="7487">MDLRGELRWVGLEVRDAWRRFKVAIVVAVIFGLLFNQFAFVHVALLAAVIVVVAVSAVRAGFVVGGSCT</sequence>
<dbReference type="Proteomes" id="UP000237966">
    <property type="component" value="Unassembled WGS sequence"/>
</dbReference>
<evidence type="ECO:0000313" key="2">
    <source>
        <dbReference type="EMBL" id="KKM45020.1"/>
    </source>
</evidence>
<keyword evidence="1" id="KW-1133">Transmembrane helix</keyword>
<feature type="transmembrane region" description="Helical" evidence="1">
    <location>
        <begin position="21"/>
        <end position="39"/>
    </location>
</feature>
<keyword evidence="1" id="KW-0472">Membrane</keyword>
<dbReference type="EMBL" id="PSWU01000013">
    <property type="protein sequence ID" value="PPI13852.1"/>
    <property type="molecule type" value="Genomic_DNA"/>
</dbReference>
<proteinExistence type="predicted"/>
<dbReference type="GeneID" id="93666496"/>
<comment type="caution">
    <text evidence="2">The sequence shown here is derived from an EMBL/GenBank/DDBJ whole genome shotgun (WGS) entry which is preliminary data.</text>
</comment>
<evidence type="ECO:0000256" key="1">
    <source>
        <dbReference type="SAM" id="Phobius"/>
    </source>
</evidence>
<reference evidence="2 4" key="1">
    <citation type="submission" date="2015-04" db="EMBL/GenBank/DDBJ databases">
        <title>Draft genome sequence of Rathayibacter toxicus strain FH-142 (AKA 70134 or CS 32), a Western Australian isolate.</title>
        <authorList>
            <consortium name="Consortium for Microbial Forensics and Genomics (microFORGE)"/>
            <person name="Knight B.M."/>
            <person name="Roberts D.P."/>
            <person name="Lin D."/>
            <person name="Hari K."/>
            <person name="Fletcher J."/>
            <person name="Melcher U."/>
            <person name="Blagden T."/>
            <person name="Luster D.G."/>
            <person name="Sechler A.J."/>
            <person name="Schneider W.L."/>
            <person name="Winegar R.A."/>
        </authorList>
    </citation>
    <scope>NUCLEOTIDE SEQUENCE [LARGE SCALE GENOMIC DNA]</scope>
    <source>
        <strain evidence="2 4">FH142</strain>
    </source>
</reference>
<dbReference type="KEGG" id="rtc:APU90_07795"/>
<evidence type="ECO:0000313" key="3">
    <source>
        <dbReference type="EMBL" id="PPI13852.1"/>
    </source>
</evidence>
<dbReference type="PATRIC" id="fig|145458.7.peg.2113"/>
<dbReference type="Proteomes" id="UP000052979">
    <property type="component" value="Unassembled WGS sequence"/>
</dbReference>
<reference evidence="3 5" key="2">
    <citation type="submission" date="2018-02" db="EMBL/GenBank/DDBJ databases">
        <title>Bacteriophage NCPPB3778 and a type I-E CRISPR drive the evolution of the US Biological Select Agent, Rathayibacter toxicus.</title>
        <authorList>
            <person name="Davis E.W.II."/>
            <person name="Tabima J.F."/>
            <person name="Weisberg A.J."/>
            <person name="Lopes L.D."/>
            <person name="Wiseman M.S."/>
            <person name="Wiseman M.S."/>
            <person name="Pupko T."/>
            <person name="Belcher M.S."/>
            <person name="Sechler A.J."/>
            <person name="Tancos M.A."/>
            <person name="Schroeder B.K."/>
            <person name="Murray T.D."/>
            <person name="Luster D.G."/>
            <person name="Schneider W.L."/>
            <person name="Rogers E."/>
            <person name="Andreote F.D."/>
            <person name="Grunwald N.J."/>
            <person name="Putnam M.L."/>
            <person name="Chang J.H."/>
        </authorList>
    </citation>
    <scope>NUCLEOTIDE SEQUENCE [LARGE SCALE GENOMIC DNA]</scope>
    <source>
        <strain evidence="3 5">FH99</strain>
    </source>
</reference>
<organism evidence="2 4">
    <name type="scientific">Rathayibacter toxicus</name>
    <dbReference type="NCBI Taxonomy" id="145458"/>
    <lineage>
        <taxon>Bacteria</taxon>
        <taxon>Bacillati</taxon>
        <taxon>Actinomycetota</taxon>
        <taxon>Actinomycetes</taxon>
        <taxon>Micrococcales</taxon>
        <taxon>Microbacteriaceae</taxon>
        <taxon>Rathayibacter</taxon>
    </lineage>
</organism>
<dbReference type="EMBL" id="LBFI01000049">
    <property type="protein sequence ID" value="KKM45020.1"/>
    <property type="molecule type" value="Genomic_DNA"/>
</dbReference>
<protein>
    <submittedName>
        <fullName evidence="2">Uncharacterized protein</fullName>
    </submittedName>
</protein>
<evidence type="ECO:0000313" key="4">
    <source>
        <dbReference type="Proteomes" id="UP000052979"/>
    </source>
</evidence>
<dbReference type="AlphaFoldDB" id="A0A0C5BB39"/>
<dbReference type="KEGG" id="rtx:TI83_09280"/>
<dbReference type="STRING" id="145458.APU90_07795"/>
<dbReference type="RefSeq" id="WP_027691809.1">
    <property type="nucleotide sequence ID" value="NZ_CP010848.1"/>
</dbReference>
<evidence type="ECO:0000313" key="5">
    <source>
        <dbReference type="Proteomes" id="UP000237966"/>
    </source>
</evidence>
<accession>A0A0C5BB39</accession>
<keyword evidence="4" id="KW-1185">Reference proteome</keyword>